<proteinExistence type="predicted"/>
<organism evidence="2 3">
    <name type="scientific">Streptomyces spongiicola</name>
    <dbReference type="NCBI Taxonomy" id="1690221"/>
    <lineage>
        <taxon>Bacteria</taxon>
        <taxon>Bacillati</taxon>
        <taxon>Actinomycetota</taxon>
        <taxon>Actinomycetes</taxon>
        <taxon>Kitasatosporales</taxon>
        <taxon>Streptomycetaceae</taxon>
        <taxon>Streptomyces</taxon>
    </lineage>
</organism>
<evidence type="ECO:0000313" key="3">
    <source>
        <dbReference type="Proteomes" id="UP000265354"/>
    </source>
</evidence>
<evidence type="ECO:0000256" key="1">
    <source>
        <dbReference type="SAM" id="MobiDB-lite"/>
    </source>
</evidence>
<reference evidence="2 3" key="1">
    <citation type="submission" date="2018-07" db="EMBL/GenBank/DDBJ databases">
        <title>Whole Genome Shotgun Sequence of Streptomyces spongiicola strain 531S.</title>
        <authorList>
            <person name="Dohra H."/>
            <person name="Kodani S."/>
        </authorList>
    </citation>
    <scope>NUCLEOTIDE SEQUENCE [LARGE SCALE GENOMIC DNA]</scope>
    <source>
        <strain evidence="2 3">531S</strain>
    </source>
</reference>
<dbReference type="Proteomes" id="UP000265354">
    <property type="component" value="Unassembled WGS sequence"/>
</dbReference>
<evidence type="ECO:0000313" key="2">
    <source>
        <dbReference type="EMBL" id="GBQ02474.1"/>
    </source>
</evidence>
<dbReference type="EMBL" id="BGZL01000011">
    <property type="protein sequence ID" value="GBQ02474.1"/>
    <property type="molecule type" value="Genomic_DNA"/>
</dbReference>
<gene>
    <name evidence="2" type="ORF">SSP531S_39330</name>
</gene>
<feature type="region of interest" description="Disordered" evidence="1">
    <location>
        <begin position="1"/>
        <end position="104"/>
    </location>
</feature>
<dbReference type="AlphaFoldDB" id="A0A388T2G9"/>
<protein>
    <submittedName>
        <fullName evidence="2">Uncharacterized protein</fullName>
    </submittedName>
</protein>
<feature type="compositionally biased region" description="Low complexity" evidence="1">
    <location>
        <begin position="10"/>
        <end position="55"/>
    </location>
</feature>
<accession>A0A388T2G9</accession>
<name>A0A388T2G9_9ACTN</name>
<sequence length="104" mass="10086">MADEGSCGTGPAAARPAGAADRMAGAGDRMAGAGDRMAGAGDRMAGAGDRMAGAADRMDGAGEPGRTRPSSGQCPHLPPTADRRVGGLGRRRGPGPGRAWAASG</sequence>
<comment type="caution">
    <text evidence="2">The sequence shown here is derived from an EMBL/GenBank/DDBJ whole genome shotgun (WGS) entry which is preliminary data.</text>
</comment>